<keyword evidence="4" id="KW-0391">Immunity</keyword>
<organism evidence="15 16">
    <name type="scientific">Salmo trutta</name>
    <name type="common">Brown trout</name>
    <dbReference type="NCBI Taxonomy" id="8032"/>
    <lineage>
        <taxon>Eukaryota</taxon>
        <taxon>Metazoa</taxon>
        <taxon>Chordata</taxon>
        <taxon>Craniata</taxon>
        <taxon>Vertebrata</taxon>
        <taxon>Euteleostomi</taxon>
        <taxon>Actinopterygii</taxon>
        <taxon>Neopterygii</taxon>
        <taxon>Teleostei</taxon>
        <taxon>Protacanthopterygii</taxon>
        <taxon>Salmoniformes</taxon>
        <taxon>Salmonidae</taxon>
        <taxon>Salmoninae</taxon>
        <taxon>Salmo</taxon>
    </lineage>
</organism>
<dbReference type="CDD" id="cd05767">
    <property type="entry name" value="IgC1_MHC_II_alpha"/>
    <property type="match status" value="1"/>
</dbReference>
<sequence length="447" mass="50936">MNLSVAIVVLTAVVCTSAEIPHETVYVLGCLEKTKVEAEAELQLDGEEVVYAEFQSGQEVWTLPEFLGPFSSSTVRNFYKNAVKGRRLCRDALALWIFEEKSPPEVKDAPESTIYPRAEEELGVENTLICFANHFYPPPVKVNWTKNGLEVTEGTSLSRYYPNEDGTFHQFSSLSFTPQEGDVYGCTVEHTALEDPKTRFWDGYFGHFEMRCWFSSEDPRDIEYLLQVYGNKKLMGQYNSTTEKCTVYTQWMKNFTETACKGRAFLADRREEMKKYCSSNVPVVYGYLLDKAVEPYIRLRPVEPFSTRHPAMLVCSAYDFYPKPIRVTWLRDGQEVTSNVTSTEELVNGDWTYQIHSHLEYTPTPGERIPCMVEHFSLTEPKLHDWDPSLPGPERNKMVIGACGLLLGVVFIAAGLIYYRKKSTGEETPPAAAYSMSKQPNTFQVQI</sequence>
<evidence type="ECO:0000256" key="3">
    <source>
        <dbReference type="ARBA" id="ARBA00022692"/>
    </source>
</evidence>
<dbReference type="GO" id="GO:0002504">
    <property type="term" value="P:antigen processing and presentation of peptide or polysaccharide antigen via MHC class II"/>
    <property type="evidence" value="ECO:0007669"/>
    <property type="project" value="UniProtKB-KW"/>
</dbReference>
<dbReference type="Gene3D" id="3.10.320.10">
    <property type="entry name" value="Class II Histocompatibility Antigen, M Beta Chain, Chain B, domain 1"/>
    <property type="match status" value="2"/>
</dbReference>
<dbReference type="PROSITE" id="PS00290">
    <property type="entry name" value="IG_MHC"/>
    <property type="match status" value="1"/>
</dbReference>
<feature type="domain" description="Ig-like" evidence="14">
    <location>
        <begin position="295"/>
        <end position="384"/>
    </location>
</feature>
<dbReference type="InParanoid" id="A0A674BWK6"/>
<dbReference type="SMART" id="SM00921">
    <property type="entry name" value="MHC_II_beta"/>
    <property type="match status" value="1"/>
</dbReference>
<dbReference type="SUPFAM" id="SSF54452">
    <property type="entry name" value="MHC antigen-recognition domain"/>
    <property type="match status" value="2"/>
</dbReference>
<feature type="domain" description="Ig-like" evidence="14">
    <location>
        <begin position="104"/>
        <end position="190"/>
    </location>
</feature>
<dbReference type="GeneTree" id="ENSGT00950000183127"/>
<evidence type="ECO:0000256" key="12">
    <source>
        <dbReference type="SAM" id="Phobius"/>
    </source>
</evidence>
<dbReference type="SMART" id="SM00407">
    <property type="entry name" value="IGc1"/>
    <property type="match status" value="2"/>
</dbReference>
<gene>
    <name evidence="15" type="primary">LOC115184394</name>
</gene>
<dbReference type="InterPro" id="IPR007110">
    <property type="entry name" value="Ig-like_dom"/>
</dbReference>
<dbReference type="GO" id="GO:0042613">
    <property type="term" value="C:MHC class II protein complex"/>
    <property type="evidence" value="ECO:0007669"/>
    <property type="project" value="UniProtKB-KW"/>
</dbReference>
<keyword evidence="3 12" id="KW-0812">Transmembrane</keyword>
<keyword evidence="13" id="KW-0732">Signal</keyword>
<dbReference type="AlphaFoldDB" id="A0A674BWK6"/>
<reference evidence="15" key="2">
    <citation type="submission" date="2025-09" db="UniProtKB">
        <authorList>
            <consortium name="Ensembl"/>
        </authorList>
    </citation>
    <scope>IDENTIFICATION</scope>
</reference>
<evidence type="ECO:0000256" key="7">
    <source>
        <dbReference type="ARBA" id="ARBA00023136"/>
    </source>
</evidence>
<keyword evidence="8" id="KW-1015">Disulfide bond</keyword>
<dbReference type="OrthoDB" id="9940220at2759"/>
<dbReference type="InterPro" id="IPR000353">
    <property type="entry name" value="MHC_II_b_N"/>
</dbReference>
<keyword evidence="6" id="KW-1064">Adaptive immunity</keyword>
<evidence type="ECO:0000256" key="10">
    <source>
        <dbReference type="ARBA" id="ARBA00023182"/>
    </source>
</evidence>
<evidence type="ECO:0000256" key="11">
    <source>
        <dbReference type="ARBA" id="ARBA00023319"/>
    </source>
</evidence>
<dbReference type="Proteomes" id="UP000472277">
    <property type="component" value="Chromosome 3"/>
</dbReference>
<evidence type="ECO:0000256" key="1">
    <source>
        <dbReference type="ARBA" id="ARBA00004479"/>
    </source>
</evidence>
<evidence type="ECO:0000256" key="4">
    <source>
        <dbReference type="ARBA" id="ARBA00022859"/>
    </source>
</evidence>
<proteinExistence type="inferred from homology"/>
<reference evidence="15" key="1">
    <citation type="submission" date="2025-08" db="UniProtKB">
        <authorList>
            <consortium name="Ensembl"/>
        </authorList>
    </citation>
    <scope>IDENTIFICATION</scope>
</reference>
<dbReference type="RefSeq" id="XP_029601208.1">
    <property type="nucleotide sequence ID" value="XM_029745348.1"/>
</dbReference>
<keyword evidence="9" id="KW-0325">Glycoprotein</keyword>
<dbReference type="InterPro" id="IPR014745">
    <property type="entry name" value="MHC_II_a/b_N"/>
</dbReference>
<dbReference type="InterPro" id="IPR036179">
    <property type="entry name" value="Ig-like_dom_sf"/>
</dbReference>
<feature type="signal peptide" evidence="13">
    <location>
        <begin position="1"/>
        <end position="18"/>
    </location>
</feature>
<dbReference type="InterPro" id="IPR011162">
    <property type="entry name" value="MHC_I/II-like_Ag-recog"/>
</dbReference>
<dbReference type="PROSITE" id="PS50835">
    <property type="entry name" value="IG_LIKE"/>
    <property type="match status" value="2"/>
</dbReference>
<feature type="chain" id="PRO_5025429995" evidence="13">
    <location>
        <begin position="19"/>
        <end position="447"/>
    </location>
</feature>
<comment type="similarity">
    <text evidence="2">Belongs to the MHC class II family.</text>
</comment>
<evidence type="ECO:0000256" key="9">
    <source>
        <dbReference type="ARBA" id="ARBA00023180"/>
    </source>
</evidence>
<evidence type="ECO:0000256" key="2">
    <source>
        <dbReference type="ARBA" id="ARBA00007394"/>
    </source>
</evidence>
<dbReference type="InterPro" id="IPR013783">
    <property type="entry name" value="Ig-like_fold"/>
</dbReference>
<keyword evidence="5 12" id="KW-1133">Transmembrane helix</keyword>
<keyword evidence="16" id="KW-1185">Reference proteome</keyword>
<dbReference type="InterPro" id="IPR003006">
    <property type="entry name" value="Ig/MHC_CS"/>
</dbReference>
<evidence type="ECO:0000259" key="14">
    <source>
        <dbReference type="PROSITE" id="PS50835"/>
    </source>
</evidence>
<dbReference type="KEGG" id="stru:115184394"/>
<dbReference type="Pfam" id="PF07654">
    <property type="entry name" value="C1-set"/>
    <property type="match status" value="2"/>
</dbReference>
<protein>
    <submittedName>
        <fullName evidence="15">HLA class II histocompatibility antigen, DRB1-12 beta chain-like</fullName>
    </submittedName>
</protein>
<keyword evidence="11" id="KW-0393">Immunoglobulin domain</keyword>
<comment type="subcellular location">
    <subcellularLocation>
        <location evidence="1">Membrane</location>
        <topology evidence="1">Single-pass type I membrane protein</topology>
    </subcellularLocation>
</comment>
<dbReference type="GeneID" id="115184394"/>
<accession>A0A674BWK6</accession>
<dbReference type="InterPro" id="IPR050160">
    <property type="entry name" value="MHC/Immunoglobulin"/>
</dbReference>
<dbReference type="Pfam" id="PF00993">
    <property type="entry name" value="MHC_II_alpha"/>
    <property type="match status" value="1"/>
</dbReference>
<evidence type="ECO:0000256" key="5">
    <source>
        <dbReference type="ARBA" id="ARBA00022989"/>
    </source>
</evidence>
<feature type="transmembrane region" description="Helical" evidence="12">
    <location>
        <begin position="398"/>
        <end position="419"/>
    </location>
</feature>
<keyword evidence="10" id="KW-0491">MHC II</keyword>
<keyword evidence="7 12" id="KW-0472">Membrane</keyword>
<dbReference type="Ensembl" id="ENSSTUT00000080538.1">
    <property type="protein sequence ID" value="ENSSTUP00000075770.1"/>
    <property type="gene ID" value="ENSSTUG00000033275.1"/>
</dbReference>
<name>A0A674BWK6_SALTR</name>
<dbReference type="InterPro" id="IPR001003">
    <property type="entry name" value="MHC_II_a_N"/>
</dbReference>
<evidence type="ECO:0000256" key="6">
    <source>
        <dbReference type="ARBA" id="ARBA00023130"/>
    </source>
</evidence>
<evidence type="ECO:0000256" key="13">
    <source>
        <dbReference type="SAM" id="SignalP"/>
    </source>
</evidence>
<dbReference type="Gene3D" id="2.60.40.10">
    <property type="entry name" value="Immunoglobulins"/>
    <property type="match status" value="2"/>
</dbReference>
<dbReference type="PANTHER" id="PTHR19944:SF99">
    <property type="entry name" value="HLA CLASS II HISTOCOMPATIBILITY ANTIGEN, DRB1 BETA CHAIN"/>
    <property type="match status" value="1"/>
</dbReference>
<evidence type="ECO:0000313" key="16">
    <source>
        <dbReference type="Proteomes" id="UP000472277"/>
    </source>
</evidence>
<evidence type="ECO:0000313" key="15">
    <source>
        <dbReference type="Ensembl" id="ENSSTUP00000075770.1"/>
    </source>
</evidence>
<evidence type="ECO:0000256" key="8">
    <source>
        <dbReference type="ARBA" id="ARBA00023157"/>
    </source>
</evidence>
<dbReference type="InterPro" id="IPR003597">
    <property type="entry name" value="Ig_C1-set"/>
</dbReference>
<dbReference type="PANTHER" id="PTHR19944">
    <property type="entry name" value="MHC CLASS II-RELATED"/>
    <property type="match status" value="1"/>
</dbReference>
<dbReference type="GO" id="GO:0002250">
    <property type="term" value="P:adaptive immune response"/>
    <property type="evidence" value="ECO:0007669"/>
    <property type="project" value="UniProtKB-KW"/>
</dbReference>
<dbReference type="SUPFAM" id="SSF48726">
    <property type="entry name" value="Immunoglobulin"/>
    <property type="match status" value="2"/>
</dbReference>